<evidence type="ECO:0000256" key="8">
    <source>
        <dbReference type="HAMAP-Rule" id="MF_00912"/>
    </source>
</evidence>
<evidence type="ECO:0000256" key="6">
    <source>
        <dbReference type="ARBA" id="ARBA00023136"/>
    </source>
</evidence>
<feature type="domain" description="POTRA" evidence="9">
    <location>
        <begin position="50"/>
        <end position="120"/>
    </location>
</feature>
<protein>
    <recommendedName>
        <fullName evidence="8">Cell division protein DivIB</fullName>
    </recommendedName>
</protein>
<organism evidence="10 11">
    <name type="scientific">Aquibacillus albus</name>
    <dbReference type="NCBI Taxonomy" id="1168171"/>
    <lineage>
        <taxon>Bacteria</taxon>
        <taxon>Bacillati</taxon>
        <taxon>Bacillota</taxon>
        <taxon>Bacilli</taxon>
        <taxon>Bacillales</taxon>
        <taxon>Bacillaceae</taxon>
        <taxon>Aquibacillus</taxon>
    </lineage>
</organism>
<evidence type="ECO:0000256" key="4">
    <source>
        <dbReference type="ARBA" id="ARBA00022692"/>
    </source>
</evidence>
<dbReference type="InterPro" id="IPR005548">
    <property type="entry name" value="Cell_div_FtsQ/DivIB_C"/>
</dbReference>
<proteinExistence type="inferred from homology"/>
<dbReference type="GO" id="GO:0051301">
    <property type="term" value="P:cell division"/>
    <property type="evidence" value="ECO:0007669"/>
    <property type="project" value="UniProtKB-KW"/>
</dbReference>
<keyword evidence="2 8" id="KW-1003">Cell membrane</keyword>
<dbReference type="Gene3D" id="3.40.50.10960">
    <property type="match status" value="1"/>
</dbReference>
<dbReference type="Proteomes" id="UP001296943">
    <property type="component" value="Unassembled WGS sequence"/>
</dbReference>
<reference evidence="10 11" key="1">
    <citation type="submission" date="2021-01" db="EMBL/GenBank/DDBJ databases">
        <title>Genomic Encyclopedia of Type Strains, Phase IV (KMG-IV): sequencing the most valuable type-strain genomes for metagenomic binning, comparative biology and taxonomic classification.</title>
        <authorList>
            <person name="Goeker M."/>
        </authorList>
    </citation>
    <scope>NUCLEOTIDE SEQUENCE [LARGE SCALE GENOMIC DNA]</scope>
    <source>
        <strain evidence="10 11">DSM 23711</strain>
    </source>
</reference>
<evidence type="ECO:0000256" key="5">
    <source>
        <dbReference type="ARBA" id="ARBA00022989"/>
    </source>
</evidence>
<dbReference type="PANTHER" id="PTHR37820">
    <property type="entry name" value="CELL DIVISION PROTEIN DIVIB"/>
    <property type="match status" value="1"/>
</dbReference>
<feature type="transmembrane region" description="Helical" evidence="8">
    <location>
        <begin position="28"/>
        <end position="45"/>
    </location>
</feature>
<evidence type="ECO:0000259" key="9">
    <source>
        <dbReference type="PROSITE" id="PS51779"/>
    </source>
</evidence>
<dbReference type="PANTHER" id="PTHR37820:SF1">
    <property type="entry name" value="CELL DIVISION PROTEIN FTSQ"/>
    <property type="match status" value="1"/>
</dbReference>
<name>A0ABS2N0S5_9BACI</name>
<comment type="function">
    <text evidence="8">Cell division protein that may be involved in stabilizing or promoting the assembly of the division complex.</text>
</comment>
<evidence type="ECO:0000256" key="2">
    <source>
        <dbReference type="ARBA" id="ARBA00022475"/>
    </source>
</evidence>
<keyword evidence="7 8" id="KW-0131">Cell cycle</keyword>
<dbReference type="InterPro" id="IPR026580">
    <property type="entry name" value="DivIB"/>
</dbReference>
<dbReference type="PROSITE" id="PS51779">
    <property type="entry name" value="POTRA"/>
    <property type="match status" value="1"/>
</dbReference>
<keyword evidence="5 8" id="KW-1133">Transmembrane helix</keyword>
<keyword evidence="6 8" id="KW-0472">Membrane</keyword>
<evidence type="ECO:0000256" key="3">
    <source>
        <dbReference type="ARBA" id="ARBA00022618"/>
    </source>
</evidence>
<comment type="caution">
    <text evidence="10">The sequence shown here is derived from an EMBL/GenBank/DDBJ whole genome shotgun (WGS) entry which is preliminary data.</text>
</comment>
<dbReference type="RefSeq" id="WP_204499598.1">
    <property type="nucleotide sequence ID" value="NZ_JAFBDR010000011.1"/>
</dbReference>
<dbReference type="EMBL" id="JAFBDR010000011">
    <property type="protein sequence ID" value="MBM7571736.1"/>
    <property type="molecule type" value="Genomic_DNA"/>
</dbReference>
<evidence type="ECO:0000313" key="10">
    <source>
        <dbReference type="EMBL" id="MBM7571736.1"/>
    </source>
</evidence>
<accession>A0ABS2N0S5</accession>
<dbReference type="InterPro" id="IPR050487">
    <property type="entry name" value="FtsQ_DivIB"/>
</dbReference>
<evidence type="ECO:0000256" key="1">
    <source>
        <dbReference type="ARBA" id="ARBA00004370"/>
    </source>
</evidence>
<keyword evidence="11" id="KW-1185">Reference proteome</keyword>
<dbReference type="Pfam" id="PF03799">
    <property type="entry name" value="FtsQ_DivIB_C"/>
    <property type="match status" value="1"/>
</dbReference>
<dbReference type="InterPro" id="IPR034746">
    <property type="entry name" value="POTRA"/>
</dbReference>
<sequence length="264" mass="30430">MSEKKVVSIEDRIPKLKQERKKKANRRLIFYLSIFFLLISLVVYLQSSLSHVRIIEVEGNQYVSEDEIIALGNIPEDQSYWSVDKERLKNNIRKHSEIKSVEITKTFPSTVTILVEEFERVGYVKQGDKYYLLLENGERLDSFPIKNIEGDAPLLVNFTESTYLEEMTKELQMLPANIVDLISEIYWQPTEGNPYRIWLYMNDGFEVEGSIRNFSKSMQSYPSITAQLEPGSEGIIHMGVGGAVFDPYESEPPVDEENQDEVEG</sequence>
<dbReference type="Gene3D" id="3.10.20.310">
    <property type="entry name" value="membrane protein fhac"/>
    <property type="match status" value="1"/>
</dbReference>
<gene>
    <name evidence="8" type="primary">divIB</name>
    <name evidence="10" type="ORF">JOC48_002237</name>
</gene>
<dbReference type="HAMAP" id="MF_00912">
    <property type="entry name" value="DivIB"/>
    <property type="match status" value="1"/>
</dbReference>
<dbReference type="InterPro" id="IPR013685">
    <property type="entry name" value="POTRA_FtsQ_type"/>
</dbReference>
<comment type="subcellular location">
    <subcellularLocation>
        <location evidence="8">Cell membrane</location>
        <topology evidence="8">Single-pass type II membrane protein</topology>
    </subcellularLocation>
    <subcellularLocation>
        <location evidence="1">Membrane</location>
    </subcellularLocation>
    <text evidence="8">Localizes to the division septum.</text>
</comment>
<evidence type="ECO:0000256" key="7">
    <source>
        <dbReference type="ARBA" id="ARBA00023306"/>
    </source>
</evidence>
<keyword evidence="4 8" id="KW-0812">Transmembrane</keyword>
<evidence type="ECO:0000313" key="11">
    <source>
        <dbReference type="Proteomes" id="UP001296943"/>
    </source>
</evidence>
<keyword evidence="3 8" id="KW-0132">Cell division</keyword>
<dbReference type="Pfam" id="PF08478">
    <property type="entry name" value="POTRA_1"/>
    <property type="match status" value="1"/>
</dbReference>
<comment type="similarity">
    <text evidence="8">Belongs to the FtsQ/DivIB family. DivIB subfamily.</text>
</comment>